<feature type="region of interest" description="Disordered" evidence="1">
    <location>
        <begin position="2642"/>
        <end position="2689"/>
    </location>
</feature>
<dbReference type="PANTHER" id="PTHR45657:SF1">
    <property type="entry name" value="CRAL-TRIO DOMAIN-CONTAINING PROTEIN YKL091C-RELATED"/>
    <property type="match status" value="1"/>
</dbReference>
<dbReference type="SMART" id="SM00516">
    <property type="entry name" value="SEC14"/>
    <property type="match status" value="1"/>
</dbReference>
<feature type="compositionally biased region" description="Polar residues" evidence="1">
    <location>
        <begin position="477"/>
        <end position="515"/>
    </location>
</feature>
<comment type="caution">
    <text evidence="4">The sequence shown here is derived from an EMBL/GenBank/DDBJ whole genome shotgun (WGS) entry which is preliminary data.</text>
</comment>
<dbReference type="InterPro" id="IPR011074">
    <property type="entry name" value="CRAL/TRIO_N_dom"/>
</dbReference>
<feature type="region of interest" description="Disordered" evidence="1">
    <location>
        <begin position="1093"/>
        <end position="1129"/>
    </location>
</feature>
<dbReference type="Pfam" id="PF00646">
    <property type="entry name" value="F-box"/>
    <property type="match status" value="1"/>
</dbReference>
<dbReference type="CDD" id="cd09917">
    <property type="entry name" value="F-box_SF"/>
    <property type="match status" value="1"/>
</dbReference>
<dbReference type="SUPFAM" id="SSF46938">
    <property type="entry name" value="CRAL/TRIO N-terminal domain"/>
    <property type="match status" value="1"/>
</dbReference>
<sequence>MAAANGNPHMELDPKYDHYDFPTTAPDPRPGHPGHTTKEQDAQVQQLRMMLEQAGYTKRLDTLTLLRYLRARKFNVDLSKQMFINSEKWRSEFGGGVDNLVRTFKYDEKEQMMAYYPQYYHKTDKDGRPVYIEQFGKVDLEAMRKISTDDRMLQNLVVEYEKLADPRLPAASRKAGVLLETCCTIMDFKGVGLMKANQVYGYVQRASAISQDYYPERLGKLYLINTPWGFSSVFAVVKRFLDPVTVAKIHVLGSGYQKELLSQVPAENLPLEFGGTCNCPGGCQLSDDGPWKDPQYVKPAAWEKPEDDSIPATESHTGEGKPATDSTPAGTTEEQPVDSALHGESRHISRNRRIQRVDARLTGRRHDVKTINEEDVKEDTYQPHGLRWVLHFSPTPSAPPRLINTSSLLSIITSQLSSTIVVFLLYSLPSAHHHCPAPPFLALGQALGRLLIWIAPLGPSSFTYTLSKGGTMPFTDQVSSISGRNSRASNVSGATGASRSQHRSPPTSGPPNDTLANAGVLSMLKTSTDTGDIGALSFNSSRIPAVPGTAARGRRGHASRRSMSAQHHPSRHQYAPSQTSRVSSQWDASSTQRRGSLTSMQSMPPSLPPLHAGRPSLQMANSNPDANPRDSRSYSMTSAPQTGQLPRHRSATSLKSQGHEPRGSTRMPPGPAPPMPENRPPFVYPTRLKRPGFRSPSPALSDTYAQAQYPGMPQMPRQPPGQHPPPVAAYNGYGPGYAADFGQHLNVQHPPYAGNTSPGPGYPPNHYGHSPGPMRPGQNMGMPHPVQQPYALQYPMQPPPNNYNAGYGPQYPPRAGYAAYGPSPQPPPQVRRGPPPSNIGPKAHQMFHNAARMARTMPHRTDTPITDGGAPSSDPASSSSAPDSSNPPTPKDHTTIRVVVDPAFIDPALLDLPDSTSEPVLPNAKYFEYAEGLDRAADDQDMDVPHRSIPPSGFVQRVKMMLESKAAAEAAANAEAEQASQQQQLYHHYEQHFSQHLDVEHDHLEVSELDVHELAANETPRFTVIEEFEAPVELPASPVKLAELDAMEGQTTRITRDMIQAELGPSSVDNTLQQAQPDESTANVLAQLVENGYDDKPKAPAHERNTTTESHSSKSSRQSQQCNGNKRCHDSLPEAITEASVDASLPTGADYAMRFSAPIDSTIASDETQSKDPFALDADTITLQQQQSSKDAAKSGETPEGSNGGKKTPAEQLMRESIFLERTPVSPLHPHEIVKRNSAVSPLNSEFRGIDSTLHTSGDKRESTTTEEQSNLDSLSADDSVPPPTPRTPKTYSKSVQLRPSIAVTDTGSTSTNRFSLPGDLSTIGDSTMTGSEMITDVAVRFSLPQTSITVGKPQIIEVSPGNTPDKSRADVNGPQAAELQGLKNSRRSSVTFADEIAPLNIPKKPEPSKAAIDSSYSKGKSIIRKPSPRENTSTIDIGRDSRDSNVEIRAQPSSHTINMNNRFGTAHLPGLKEESIEDMSISDHRRSTDGGQFPLPARIAAVKAMQERRMQESADKAKARRQARQHNRPLGDTRDLPSLNFSRIDLFEKLNDALEIKPSKSMEIIRRRDFSGIHCPSPQRPTSTEPLRERYISFFTKPDEISLPDEHPVSEDDGEAEIESEPEAEQSKALVPTVQVQENTQLDDYDLEQDRNRPLSPEDFLSVASQANRLSIPSVSALSDRLSELIPGLRNLQNLRLDSILPELVDARPGNVDSVVGRPETVLTNRTSAGFRTLAERAEEIVVNGTHDSLGLNKELPPLPGSMSADRFASTKSYDGKSSYLSGSVSMPLDFDQDVARPSSALIRTKAPTSEEEVAKLLPSEMNPITRMANKRSQILSQPSSRPWNVDKNYPWSETKIEIDLSVPSPAHTRKSLAKEALLERRTRSLDIPPSSATPGSTHGADIGSITTSHLDSNASIHTEQLTGVSPSHLRKQSKRSVMGSLTCKFGLSSGRKDGVSDEEVTTKSLGKSPVPRQTSRHSDHPSHRPGDRYPTSSLTPPANFALDEVRSFFSDNSSERDRTASYLKRLTHFKGKGKSVRPDGNSQARAQSLDGAGSNTEYSAGFMNEMGTAQSTANTYQANGMNKREFYVKRFGEKLRHLFARAGQLARSFSTRTSRRGPERQQDDWLADSLYSGAANVAGICLTIIHGEYDVHYAEMGCILLGPKRDNADSVAPPSLQGSDQTHMGTRLKIIMATRDLTRDTARKAPILDRFRSITRDKRTKTAICNTRSSTYQHQQSATDTHPSDIQPTHYEATTTKSALFRLPAELLIQIFNQVSLVDLLTFRLTSRQANNLISQGDLPRERMMVHMRTLSRHYHRHQSLREEDVQLYVQLYPPPQPFAFTYLLEFHRRTNSALLLEKDLHWFIADFIMMNPDLWPSSGSDWFHPLPMAYLPPEYALVRKNMVPLLLTIQHYLELLRVEYLKSSECAESKRKNKHKAASIDAPNPERIFASSTAYHNSKHLLTTHRMFMVLCWIMKRLFDPASHRARRIFVYGNAILSDSHVRMYVVLGNLQGIRKLLHQDSYKQRRKTILNLLSSLDPRSVRNSDSWKEAWSATSMSYNSPPPTKAKAAYVLSSSIGWHDIWIEPARTILLQHGLVENKQSSMVLHGKKRMTLLWITDIAGYHGAQGRLPIGYTGPHLAAANAQNDDGDDSEEDEESNTASEQGDVVVTDASGQMFVAPNPGAAY</sequence>
<dbReference type="CDD" id="cd00170">
    <property type="entry name" value="SEC14"/>
    <property type="match status" value="1"/>
</dbReference>
<dbReference type="EMBL" id="LFZO01000584">
    <property type="protein sequence ID" value="KXT04625.1"/>
    <property type="molecule type" value="Genomic_DNA"/>
</dbReference>
<dbReference type="SUPFAM" id="SSF52087">
    <property type="entry name" value="CRAL/TRIO domain"/>
    <property type="match status" value="1"/>
</dbReference>
<feature type="compositionally biased region" description="Acidic residues" evidence="1">
    <location>
        <begin position="1612"/>
        <end position="1625"/>
    </location>
</feature>
<dbReference type="PROSITE" id="PS50191">
    <property type="entry name" value="CRAL_TRIO"/>
    <property type="match status" value="1"/>
</dbReference>
<feature type="compositionally biased region" description="Acidic residues" evidence="1">
    <location>
        <begin position="2650"/>
        <end position="2661"/>
    </location>
</feature>
<feature type="compositionally biased region" description="Polar residues" evidence="1">
    <location>
        <begin position="324"/>
        <end position="334"/>
    </location>
</feature>
<feature type="domain" description="CRAL-TRIO" evidence="3">
    <location>
        <begin position="108"/>
        <end position="281"/>
    </location>
</feature>
<evidence type="ECO:0000259" key="3">
    <source>
        <dbReference type="PROSITE" id="PS50191"/>
    </source>
</evidence>
<organism evidence="4 5">
    <name type="scientific">Pseudocercospora musae</name>
    <dbReference type="NCBI Taxonomy" id="113226"/>
    <lineage>
        <taxon>Eukaryota</taxon>
        <taxon>Fungi</taxon>
        <taxon>Dikarya</taxon>
        <taxon>Ascomycota</taxon>
        <taxon>Pezizomycotina</taxon>
        <taxon>Dothideomycetes</taxon>
        <taxon>Dothideomycetidae</taxon>
        <taxon>Mycosphaerellales</taxon>
        <taxon>Mycosphaerellaceae</taxon>
        <taxon>Pseudocercospora</taxon>
    </lineage>
</organism>
<dbReference type="STRING" id="113226.A0A139HQ63"/>
<gene>
    <name evidence="4" type="ORF">AC579_8794</name>
</gene>
<evidence type="ECO:0000256" key="1">
    <source>
        <dbReference type="SAM" id="MobiDB-lite"/>
    </source>
</evidence>
<dbReference type="Pfam" id="PF03765">
    <property type="entry name" value="CRAL_TRIO_N"/>
    <property type="match status" value="1"/>
</dbReference>
<keyword evidence="5" id="KW-1185">Reference proteome</keyword>
<accession>A0A139HQ63</accession>
<feature type="region of interest" description="Disordered" evidence="1">
    <location>
        <begin position="1184"/>
        <end position="1210"/>
    </location>
</feature>
<feature type="compositionally biased region" description="Basic and acidic residues" evidence="1">
    <location>
        <begin position="10"/>
        <end position="20"/>
    </location>
</feature>
<dbReference type="Gene3D" id="3.40.525.10">
    <property type="entry name" value="CRAL-TRIO lipid binding domain"/>
    <property type="match status" value="1"/>
</dbReference>
<feature type="region of interest" description="Disordered" evidence="1">
    <location>
        <begin position="1882"/>
        <end position="1909"/>
    </location>
</feature>
<evidence type="ECO:0000259" key="2">
    <source>
        <dbReference type="PROSITE" id="PS50181"/>
    </source>
</evidence>
<feature type="region of interest" description="Disordered" evidence="1">
    <location>
        <begin position="2033"/>
        <end position="2055"/>
    </location>
</feature>
<dbReference type="Proteomes" id="UP000073492">
    <property type="component" value="Unassembled WGS sequence"/>
</dbReference>
<feature type="compositionally biased region" description="Basic and acidic residues" evidence="1">
    <location>
        <begin position="1093"/>
        <end position="1106"/>
    </location>
</feature>
<feature type="compositionally biased region" description="Pro residues" evidence="1">
    <location>
        <begin position="823"/>
        <end position="838"/>
    </location>
</feature>
<feature type="region of interest" description="Disordered" evidence="1">
    <location>
        <begin position="752"/>
        <end position="843"/>
    </location>
</feature>
<feature type="region of interest" description="Disordered" evidence="1">
    <location>
        <begin position="477"/>
        <end position="517"/>
    </location>
</feature>
<dbReference type="PROSITE" id="PS50181">
    <property type="entry name" value="FBOX"/>
    <property type="match status" value="1"/>
</dbReference>
<dbReference type="InterPro" id="IPR001810">
    <property type="entry name" value="F-box_dom"/>
</dbReference>
<dbReference type="SMART" id="SM01100">
    <property type="entry name" value="CRAL_TRIO_N"/>
    <property type="match status" value="1"/>
</dbReference>
<evidence type="ECO:0000313" key="5">
    <source>
        <dbReference type="Proteomes" id="UP000073492"/>
    </source>
</evidence>
<feature type="region of interest" description="Disordered" evidence="1">
    <location>
        <begin position="535"/>
        <end position="682"/>
    </location>
</feature>
<dbReference type="PANTHER" id="PTHR45657">
    <property type="entry name" value="CRAL-TRIO DOMAIN-CONTAINING PROTEIN YKL091C-RELATED"/>
    <property type="match status" value="1"/>
</dbReference>
<name>A0A139HQ63_9PEZI</name>
<dbReference type="InterPro" id="IPR001251">
    <property type="entry name" value="CRAL-TRIO_dom"/>
</dbReference>
<feature type="compositionally biased region" description="Basic and acidic residues" evidence="1">
    <location>
        <begin position="1978"/>
        <end position="1989"/>
    </location>
</feature>
<feature type="region of interest" description="Disordered" evidence="1">
    <location>
        <begin position="1246"/>
        <end position="1324"/>
    </location>
</feature>
<evidence type="ECO:0000313" key="4">
    <source>
        <dbReference type="EMBL" id="KXT04625.1"/>
    </source>
</evidence>
<feature type="compositionally biased region" description="Polar residues" evidence="1">
    <location>
        <begin position="1288"/>
        <end position="1315"/>
    </location>
</feature>
<feature type="compositionally biased region" description="Low complexity" evidence="1">
    <location>
        <begin position="867"/>
        <end position="884"/>
    </location>
</feature>
<feature type="compositionally biased region" description="Polar residues" evidence="1">
    <location>
        <begin position="633"/>
        <end position="644"/>
    </location>
</feature>
<protein>
    <recommendedName>
        <fullName evidence="6">CRAL-TRIO domain-containing protein</fullName>
    </recommendedName>
</protein>
<feature type="region of interest" description="Disordered" evidence="1">
    <location>
        <begin position="1"/>
        <end position="41"/>
    </location>
</feature>
<dbReference type="InterPro" id="IPR036865">
    <property type="entry name" value="CRAL-TRIO_dom_sf"/>
</dbReference>
<feature type="domain" description="F-box" evidence="2">
    <location>
        <begin position="2259"/>
        <end position="2306"/>
    </location>
</feature>
<dbReference type="SMART" id="SM00256">
    <property type="entry name" value="FBOX"/>
    <property type="match status" value="1"/>
</dbReference>
<feature type="region of interest" description="Disordered" evidence="1">
    <location>
        <begin position="1601"/>
        <end position="1631"/>
    </location>
</feature>
<dbReference type="InterPro" id="IPR036047">
    <property type="entry name" value="F-box-like_dom_sf"/>
</dbReference>
<dbReference type="Pfam" id="PF00650">
    <property type="entry name" value="CRAL_TRIO"/>
    <property type="match status" value="1"/>
</dbReference>
<feature type="region of interest" description="Disordered" evidence="1">
    <location>
        <begin position="1949"/>
        <end position="1999"/>
    </location>
</feature>
<feature type="region of interest" description="Disordered" evidence="1">
    <location>
        <begin position="1402"/>
        <end position="1440"/>
    </location>
</feature>
<feature type="compositionally biased region" description="Pro residues" evidence="1">
    <location>
        <begin position="668"/>
        <end position="682"/>
    </location>
</feature>
<reference evidence="4 5" key="1">
    <citation type="submission" date="2015-07" db="EMBL/GenBank/DDBJ databases">
        <title>Comparative genomics of the Sigatoka disease complex on banana suggests a link between parallel evolutionary changes in Pseudocercospora fijiensis and Pseudocercospora eumusae and increased virulence on the banana host.</title>
        <authorList>
            <person name="Chang T.-C."/>
            <person name="Salvucci A."/>
            <person name="Crous P.W."/>
            <person name="Stergiopoulos I."/>
        </authorList>
    </citation>
    <scope>NUCLEOTIDE SEQUENCE [LARGE SCALE GENOMIC DNA]</scope>
    <source>
        <strain evidence="4 5">CBS 116634</strain>
    </source>
</reference>
<feature type="compositionally biased region" description="Basic and acidic residues" evidence="1">
    <location>
        <begin position="1601"/>
        <end position="1611"/>
    </location>
</feature>
<dbReference type="Gene3D" id="1.10.8.20">
    <property type="entry name" value="N-terminal domain of phosphatidylinositol transfer protein sec14p"/>
    <property type="match status" value="1"/>
</dbReference>
<proteinExistence type="predicted"/>
<dbReference type="OrthoDB" id="3922633at2759"/>
<feature type="region of interest" description="Disordered" evidence="1">
    <location>
        <begin position="294"/>
        <end position="357"/>
    </location>
</feature>
<feature type="region of interest" description="Disordered" evidence="1">
    <location>
        <begin position="859"/>
        <end position="894"/>
    </location>
</feature>
<dbReference type="SUPFAM" id="SSF81383">
    <property type="entry name" value="F-box domain"/>
    <property type="match status" value="1"/>
</dbReference>
<dbReference type="InterPro" id="IPR036273">
    <property type="entry name" value="CRAL/TRIO_N_dom_sf"/>
</dbReference>
<dbReference type="InterPro" id="IPR051026">
    <property type="entry name" value="PI/PC_transfer"/>
</dbReference>
<feature type="compositionally biased region" description="Polar residues" evidence="1">
    <location>
        <begin position="575"/>
        <end position="595"/>
    </location>
</feature>
<evidence type="ECO:0008006" key="6">
    <source>
        <dbReference type="Google" id="ProtNLM"/>
    </source>
</evidence>